<evidence type="ECO:0000256" key="3">
    <source>
        <dbReference type="ARBA" id="ARBA00022692"/>
    </source>
</evidence>
<organism evidence="8">
    <name type="scientific">Roseihalotalea indica</name>
    <dbReference type="NCBI Taxonomy" id="2867963"/>
    <lineage>
        <taxon>Bacteria</taxon>
        <taxon>Pseudomonadati</taxon>
        <taxon>Bacteroidota</taxon>
        <taxon>Cytophagia</taxon>
        <taxon>Cytophagales</taxon>
        <taxon>Catalimonadaceae</taxon>
        <taxon>Roseihalotalea</taxon>
    </lineage>
</organism>
<evidence type="ECO:0000313" key="8">
    <source>
        <dbReference type="EMBL" id="WKN40113.1"/>
    </source>
</evidence>
<dbReference type="SUPFAM" id="SSF103481">
    <property type="entry name" value="Multidrug resistance efflux transporter EmrE"/>
    <property type="match status" value="1"/>
</dbReference>
<evidence type="ECO:0000256" key="6">
    <source>
        <dbReference type="SAM" id="Phobius"/>
    </source>
</evidence>
<gene>
    <name evidence="8" type="ORF">K4G66_15570</name>
</gene>
<name>A0AA49PZA3_9BACT</name>
<dbReference type="InterPro" id="IPR050638">
    <property type="entry name" value="AA-Vitamin_Transporters"/>
</dbReference>
<keyword evidence="3 6" id="KW-0812">Transmembrane</keyword>
<feature type="domain" description="EamA" evidence="7">
    <location>
        <begin position="1"/>
        <end position="135"/>
    </location>
</feature>
<dbReference type="Pfam" id="PF00892">
    <property type="entry name" value="EamA"/>
    <property type="match status" value="1"/>
</dbReference>
<accession>A0AA49PZA3</accession>
<sequence>MWIIFALLAALAAGAAVVLSKAGLKDVDSTLAFAIQSILILTISWGAAFWQKDVSSITELDKRSWFFLIAAGIATTLSSLFTFRALKLGEAALVSSLERSSLVFAVAFAALFLHEQLNWKIILGAVLIIAGAVLIGVSRQGE</sequence>
<protein>
    <submittedName>
        <fullName evidence="8">EamA family transporter</fullName>
    </submittedName>
</protein>
<dbReference type="AlphaFoldDB" id="A0AA49PZA3"/>
<dbReference type="Gene3D" id="1.10.3730.20">
    <property type="match status" value="1"/>
</dbReference>
<evidence type="ECO:0000259" key="7">
    <source>
        <dbReference type="Pfam" id="PF00892"/>
    </source>
</evidence>
<dbReference type="EMBL" id="CP120682">
    <property type="protein sequence ID" value="WKN40113.1"/>
    <property type="molecule type" value="Genomic_DNA"/>
</dbReference>
<keyword evidence="5 6" id="KW-0472">Membrane</keyword>
<feature type="transmembrane region" description="Helical" evidence="6">
    <location>
        <begin position="30"/>
        <end position="50"/>
    </location>
</feature>
<evidence type="ECO:0000256" key="4">
    <source>
        <dbReference type="ARBA" id="ARBA00022989"/>
    </source>
</evidence>
<reference evidence="8" key="1">
    <citation type="journal article" date="2023" name="Comput. Struct. Biotechnol. J.">
        <title>Discovery of a novel marine Bacteroidetes with a rich repertoire of carbohydrate-active enzymes.</title>
        <authorList>
            <person name="Chen B."/>
            <person name="Liu G."/>
            <person name="Chen Q."/>
            <person name="Wang H."/>
            <person name="Liu L."/>
            <person name="Tang K."/>
        </authorList>
    </citation>
    <scope>NUCLEOTIDE SEQUENCE</scope>
    <source>
        <strain evidence="8">TK19036</strain>
    </source>
</reference>
<feature type="transmembrane region" description="Helical" evidence="6">
    <location>
        <begin position="121"/>
        <end position="138"/>
    </location>
</feature>
<evidence type="ECO:0000256" key="5">
    <source>
        <dbReference type="ARBA" id="ARBA00023136"/>
    </source>
</evidence>
<dbReference type="InterPro" id="IPR037185">
    <property type="entry name" value="EmrE-like"/>
</dbReference>
<keyword evidence="4 6" id="KW-1133">Transmembrane helix</keyword>
<dbReference type="PANTHER" id="PTHR32322:SF2">
    <property type="entry name" value="EAMA DOMAIN-CONTAINING PROTEIN"/>
    <property type="match status" value="1"/>
</dbReference>
<evidence type="ECO:0000256" key="1">
    <source>
        <dbReference type="ARBA" id="ARBA00004141"/>
    </source>
</evidence>
<proteinExistence type="inferred from homology"/>
<feature type="transmembrane region" description="Helical" evidence="6">
    <location>
        <begin position="65"/>
        <end position="86"/>
    </location>
</feature>
<dbReference type="PANTHER" id="PTHR32322">
    <property type="entry name" value="INNER MEMBRANE TRANSPORTER"/>
    <property type="match status" value="1"/>
</dbReference>
<dbReference type="InterPro" id="IPR000620">
    <property type="entry name" value="EamA_dom"/>
</dbReference>
<comment type="similarity">
    <text evidence="2">Belongs to the EamA transporter family.</text>
</comment>
<dbReference type="GO" id="GO:0016020">
    <property type="term" value="C:membrane"/>
    <property type="evidence" value="ECO:0007669"/>
    <property type="project" value="UniProtKB-SubCell"/>
</dbReference>
<reference evidence="8" key="2">
    <citation type="journal article" date="2024" name="Antonie Van Leeuwenhoek">
        <title>Roseihalotalea indica gen. nov., sp. nov., a halophilic Bacteroidetes from mesopelagic Southwest Indian Ocean with higher carbohydrate metabolic potential.</title>
        <authorList>
            <person name="Chen B."/>
            <person name="Zhang M."/>
            <person name="Lin D."/>
            <person name="Ye J."/>
            <person name="Tang K."/>
        </authorList>
    </citation>
    <scope>NUCLEOTIDE SEQUENCE</scope>
    <source>
        <strain evidence="8">TK19036</strain>
    </source>
</reference>
<evidence type="ECO:0000256" key="2">
    <source>
        <dbReference type="ARBA" id="ARBA00007362"/>
    </source>
</evidence>
<comment type="subcellular location">
    <subcellularLocation>
        <location evidence="1">Membrane</location>
        <topology evidence="1">Multi-pass membrane protein</topology>
    </subcellularLocation>
</comment>